<organism evidence="1 2">
    <name type="scientific">Peptostreptococcus porci</name>
    <dbReference type="NCBI Taxonomy" id="2652282"/>
    <lineage>
        <taxon>Bacteria</taxon>
        <taxon>Bacillati</taxon>
        <taxon>Bacillota</taxon>
        <taxon>Clostridia</taxon>
        <taxon>Peptostreptococcales</taxon>
        <taxon>Peptostreptococcaceae</taxon>
        <taxon>Peptostreptococcus</taxon>
    </lineage>
</organism>
<gene>
    <name evidence="1" type="ORF">FYJ71_04960</name>
</gene>
<proteinExistence type="predicted"/>
<keyword evidence="1" id="KW-0808">Transferase</keyword>
<dbReference type="Proteomes" id="UP000440713">
    <property type="component" value="Unassembled WGS sequence"/>
</dbReference>
<dbReference type="Gene3D" id="3.40.50.10540">
    <property type="entry name" value="Crotonobetainyl-coa:carnitine coa-transferase, domain 1"/>
    <property type="match status" value="2"/>
</dbReference>
<name>A0A6N7XCA4_9FIRM</name>
<dbReference type="SUPFAM" id="SSF89796">
    <property type="entry name" value="CoA-transferase family III (CaiB/BaiF)"/>
    <property type="match status" value="1"/>
</dbReference>
<dbReference type="Gene3D" id="3.30.1540.10">
    <property type="entry name" value="formyl-coa transferase, domain 3"/>
    <property type="match status" value="1"/>
</dbReference>
<sequence length="395" mass="44151">MTNNSALQNLKILDFTTLLPGPYATLMLADMGADVLKVSSKSKLDLVYEMGAFDEDLQLSANQLWLNRNKKTISLNLKTQEAKDIVKKLIKEYDILFEQFRPGVMKKLGLSYEELSKINPKLIYCSISAYGNSGPEMNRAGHDNNFLAKSGLLSLSGRKQSGPTLMNTQIGDLAGGALHSIIGVLAAVNYRNNTGKGQYIDISMLDTIIPMNTFEGISYLMDGKLKEREEFDLNGKGIYDIYQTADNQYITIGSLEPKFLQKLSEAVDIPELIEAGATPHDGGLLKSKLVEKIKSNTLEYWNSKFKNLDACIEPVLDYKQSFYEDPQIKSREMIVEVDAGIKKIRQFAMPIKFSESDVVYKFAGKEIGFDTVEILTKLGYDENEIKKLEEAGVLK</sequence>
<dbReference type="PANTHER" id="PTHR48228">
    <property type="entry name" value="SUCCINYL-COA--D-CITRAMALATE COA-TRANSFERASE"/>
    <property type="match status" value="1"/>
</dbReference>
<dbReference type="PANTHER" id="PTHR48228:SF5">
    <property type="entry name" value="ALPHA-METHYLACYL-COA RACEMASE"/>
    <property type="match status" value="1"/>
</dbReference>
<dbReference type="InterPro" id="IPR003673">
    <property type="entry name" value="CoA-Trfase_fam_III"/>
</dbReference>
<dbReference type="InterPro" id="IPR044855">
    <property type="entry name" value="CoA-Trfase_III_dom3_sf"/>
</dbReference>
<dbReference type="InterPro" id="IPR023606">
    <property type="entry name" value="CoA-Trfase_III_dom_1_sf"/>
</dbReference>
<dbReference type="RefSeq" id="WP_154537719.1">
    <property type="nucleotide sequence ID" value="NZ_VUNE01000002.1"/>
</dbReference>
<evidence type="ECO:0000313" key="2">
    <source>
        <dbReference type="Proteomes" id="UP000440713"/>
    </source>
</evidence>
<accession>A0A6N7XCA4</accession>
<keyword evidence="2" id="KW-1185">Reference proteome</keyword>
<dbReference type="EMBL" id="VUNE01000002">
    <property type="protein sequence ID" value="MST62326.1"/>
    <property type="molecule type" value="Genomic_DNA"/>
</dbReference>
<evidence type="ECO:0000313" key="1">
    <source>
        <dbReference type="EMBL" id="MST62326.1"/>
    </source>
</evidence>
<comment type="caution">
    <text evidence="1">The sequence shown here is derived from an EMBL/GenBank/DDBJ whole genome shotgun (WGS) entry which is preliminary data.</text>
</comment>
<protein>
    <submittedName>
        <fullName evidence="1">CoA transferase</fullName>
    </submittedName>
</protein>
<dbReference type="InterPro" id="IPR050509">
    <property type="entry name" value="CoA-transferase_III"/>
</dbReference>
<dbReference type="GO" id="GO:0016740">
    <property type="term" value="F:transferase activity"/>
    <property type="evidence" value="ECO:0007669"/>
    <property type="project" value="UniProtKB-KW"/>
</dbReference>
<dbReference type="Pfam" id="PF02515">
    <property type="entry name" value="CoA_transf_3"/>
    <property type="match status" value="1"/>
</dbReference>
<dbReference type="AlphaFoldDB" id="A0A6N7XCA4"/>
<reference evidence="1 2" key="1">
    <citation type="submission" date="2019-08" db="EMBL/GenBank/DDBJ databases">
        <title>In-depth cultivation of the pig gut microbiome towards novel bacterial diversity and tailored functional studies.</title>
        <authorList>
            <person name="Wylensek D."/>
            <person name="Hitch T.C.A."/>
            <person name="Clavel T."/>
        </authorList>
    </citation>
    <scope>NUCLEOTIDE SEQUENCE [LARGE SCALE GENOMIC DNA]</scope>
    <source>
        <strain evidence="1 2">WCA-SAB-591-4A-A</strain>
    </source>
</reference>